<dbReference type="HOGENOM" id="CLU_2626909_0_0_1"/>
<evidence type="ECO:0000313" key="1">
    <source>
        <dbReference type="EMBL" id="EOX95838.1"/>
    </source>
</evidence>
<protein>
    <submittedName>
        <fullName evidence="1">Uncharacterized protein</fullName>
    </submittedName>
</protein>
<gene>
    <name evidence="1" type="ORF">TCM_005243</name>
</gene>
<keyword evidence="2" id="KW-1185">Reference proteome</keyword>
<reference evidence="1 2" key="1">
    <citation type="journal article" date="2013" name="Genome Biol.">
        <title>The genome sequence of the most widely cultivated cacao type and its use to identify candidate genes regulating pod color.</title>
        <authorList>
            <person name="Motamayor J.C."/>
            <person name="Mockaitis K."/>
            <person name="Schmutz J."/>
            <person name="Haiminen N."/>
            <person name="Iii D.L."/>
            <person name="Cornejo O."/>
            <person name="Findley S.D."/>
            <person name="Zheng P."/>
            <person name="Utro F."/>
            <person name="Royaert S."/>
            <person name="Saski C."/>
            <person name="Jenkins J."/>
            <person name="Podicheti R."/>
            <person name="Zhao M."/>
            <person name="Scheffler B.E."/>
            <person name="Stack J.C."/>
            <person name="Feltus F.A."/>
            <person name="Mustiga G.M."/>
            <person name="Amores F."/>
            <person name="Phillips W."/>
            <person name="Marelli J.P."/>
            <person name="May G.D."/>
            <person name="Shapiro H."/>
            <person name="Ma J."/>
            <person name="Bustamante C.D."/>
            <person name="Schnell R.J."/>
            <person name="Main D."/>
            <person name="Gilbert D."/>
            <person name="Parida L."/>
            <person name="Kuhn D.N."/>
        </authorList>
    </citation>
    <scope>NUCLEOTIDE SEQUENCE [LARGE SCALE GENOMIC DNA]</scope>
    <source>
        <strain evidence="2">cv. Matina 1-6</strain>
    </source>
</reference>
<dbReference type="InParanoid" id="A0A061E0P4"/>
<dbReference type="Proteomes" id="UP000026915">
    <property type="component" value="Chromosome 1"/>
</dbReference>
<dbReference type="EMBL" id="CM001879">
    <property type="protein sequence ID" value="EOX95838.1"/>
    <property type="molecule type" value="Genomic_DNA"/>
</dbReference>
<evidence type="ECO:0000313" key="2">
    <source>
        <dbReference type="Proteomes" id="UP000026915"/>
    </source>
</evidence>
<sequence length="78" mass="9070">MDWKSLSKPPIECGWKPESLVVKTRKKQQGLGPHFDMVDFLATRESKTGTVTIILWCFFQDMEKLQEENKGGKREAER</sequence>
<dbReference type="Gramene" id="EOX95838">
    <property type="protein sequence ID" value="EOX95838"/>
    <property type="gene ID" value="TCM_005243"/>
</dbReference>
<dbReference type="AlphaFoldDB" id="A0A061E0P4"/>
<accession>A0A061E0P4</accession>
<organism evidence="1 2">
    <name type="scientific">Theobroma cacao</name>
    <name type="common">Cacao</name>
    <name type="synonym">Cocoa</name>
    <dbReference type="NCBI Taxonomy" id="3641"/>
    <lineage>
        <taxon>Eukaryota</taxon>
        <taxon>Viridiplantae</taxon>
        <taxon>Streptophyta</taxon>
        <taxon>Embryophyta</taxon>
        <taxon>Tracheophyta</taxon>
        <taxon>Spermatophyta</taxon>
        <taxon>Magnoliopsida</taxon>
        <taxon>eudicotyledons</taxon>
        <taxon>Gunneridae</taxon>
        <taxon>Pentapetalae</taxon>
        <taxon>rosids</taxon>
        <taxon>malvids</taxon>
        <taxon>Malvales</taxon>
        <taxon>Malvaceae</taxon>
        <taxon>Byttnerioideae</taxon>
        <taxon>Theobroma</taxon>
    </lineage>
</organism>
<proteinExistence type="predicted"/>
<name>A0A061E0P4_THECC</name>